<evidence type="ECO:0000313" key="9">
    <source>
        <dbReference type="EMBL" id="MCY1082933.1"/>
    </source>
</evidence>
<evidence type="ECO:0000256" key="7">
    <source>
        <dbReference type="RuleBase" id="RU363032"/>
    </source>
</evidence>
<evidence type="ECO:0000313" key="10">
    <source>
        <dbReference type="Proteomes" id="UP001207654"/>
    </source>
</evidence>
<gene>
    <name evidence="9" type="ORF">OV287_51625</name>
</gene>
<evidence type="ECO:0000259" key="8">
    <source>
        <dbReference type="PROSITE" id="PS50928"/>
    </source>
</evidence>
<keyword evidence="3" id="KW-1003">Cell membrane</keyword>
<dbReference type="InterPro" id="IPR000515">
    <property type="entry name" value="MetI-like"/>
</dbReference>
<comment type="caution">
    <text evidence="9">The sequence shown here is derived from an EMBL/GenBank/DDBJ whole genome shotgun (WGS) entry which is preliminary data.</text>
</comment>
<proteinExistence type="inferred from homology"/>
<sequence>MKASEGSMNGTVKATGSLGRERRQAYLLVAPAVAVLVGVALYPILAAIWLSLHRLILVFGERRWLGLENYAFMLGDARFWSALWNTAYFTLVAVSVELLLAVPLALLLNTAFPGRGVLRASVLVPWAIPTVVSAKLWAWLFNPDYGLINRLLPGPDINWLGVPGYALHAAILVDVWKTTPFMALLVLAGVQGISEDIYKAARVDGASRWRSFVSITLPLLKPAILLALLFRTLDAFRVFDAIFVLTEGGPANTTETLSIYAYKTLMRAGNFGYGSMLSVMTFLCVVGLSLIYIRLLGREGQR</sequence>
<dbReference type="Gene3D" id="1.10.3720.10">
    <property type="entry name" value="MetI-like"/>
    <property type="match status" value="1"/>
</dbReference>
<keyword evidence="4 7" id="KW-0812">Transmembrane</keyword>
<keyword evidence="10" id="KW-1185">Reference proteome</keyword>
<feature type="transmembrane region" description="Helical" evidence="7">
    <location>
        <begin position="211"/>
        <end position="230"/>
    </location>
</feature>
<name>A0ABT4AML0_9BACT</name>
<evidence type="ECO:0000256" key="1">
    <source>
        <dbReference type="ARBA" id="ARBA00004651"/>
    </source>
</evidence>
<dbReference type="Proteomes" id="UP001207654">
    <property type="component" value="Unassembled WGS sequence"/>
</dbReference>
<keyword evidence="6 7" id="KW-0472">Membrane</keyword>
<comment type="similarity">
    <text evidence="7">Belongs to the binding-protein-dependent transport system permease family.</text>
</comment>
<dbReference type="PANTHER" id="PTHR43005:SF2">
    <property type="entry name" value="INTEGRAL MEMBRANE SUGAR TRANSPORT PROTEIN"/>
    <property type="match status" value="1"/>
</dbReference>
<dbReference type="InterPro" id="IPR035906">
    <property type="entry name" value="MetI-like_sf"/>
</dbReference>
<evidence type="ECO:0000256" key="6">
    <source>
        <dbReference type="ARBA" id="ARBA00023136"/>
    </source>
</evidence>
<feature type="transmembrane region" description="Helical" evidence="7">
    <location>
        <begin position="120"/>
        <end position="140"/>
    </location>
</feature>
<feature type="transmembrane region" description="Helical" evidence="7">
    <location>
        <begin position="87"/>
        <end position="108"/>
    </location>
</feature>
<evidence type="ECO:0000256" key="2">
    <source>
        <dbReference type="ARBA" id="ARBA00022448"/>
    </source>
</evidence>
<evidence type="ECO:0000256" key="3">
    <source>
        <dbReference type="ARBA" id="ARBA00022475"/>
    </source>
</evidence>
<feature type="transmembrane region" description="Helical" evidence="7">
    <location>
        <begin position="271"/>
        <end position="293"/>
    </location>
</feature>
<reference evidence="9 10" key="1">
    <citation type="submission" date="2022-11" db="EMBL/GenBank/DDBJ databases">
        <title>Minimal conservation of predation-associated metabolite biosynthetic gene clusters underscores biosynthetic potential of Myxococcota including descriptions for ten novel species: Archangium lansinium sp. nov., Myxococcus landrumus sp. nov., Nannocystis bai.</title>
        <authorList>
            <person name="Ahearne A."/>
            <person name="Stevens C."/>
            <person name="Phillips K."/>
        </authorList>
    </citation>
    <scope>NUCLEOTIDE SEQUENCE [LARGE SCALE GENOMIC DNA]</scope>
    <source>
        <strain evidence="9 10">MIWBW</strain>
    </source>
</reference>
<evidence type="ECO:0000256" key="4">
    <source>
        <dbReference type="ARBA" id="ARBA00022692"/>
    </source>
</evidence>
<dbReference type="PROSITE" id="PS50928">
    <property type="entry name" value="ABC_TM1"/>
    <property type="match status" value="1"/>
</dbReference>
<organism evidence="9 10">
    <name type="scientific">Archangium lansingense</name>
    <dbReference type="NCBI Taxonomy" id="2995310"/>
    <lineage>
        <taxon>Bacteria</taxon>
        <taxon>Pseudomonadati</taxon>
        <taxon>Myxococcota</taxon>
        <taxon>Myxococcia</taxon>
        <taxon>Myxococcales</taxon>
        <taxon>Cystobacterineae</taxon>
        <taxon>Archangiaceae</taxon>
        <taxon>Archangium</taxon>
    </lineage>
</organism>
<comment type="subcellular location">
    <subcellularLocation>
        <location evidence="1 7">Cell membrane</location>
        <topology evidence="1 7">Multi-pass membrane protein</topology>
    </subcellularLocation>
</comment>
<feature type="transmembrane region" description="Helical" evidence="7">
    <location>
        <begin position="165"/>
        <end position="190"/>
    </location>
</feature>
<feature type="transmembrane region" description="Helical" evidence="7">
    <location>
        <begin position="25"/>
        <end position="50"/>
    </location>
</feature>
<keyword evidence="5 7" id="KW-1133">Transmembrane helix</keyword>
<evidence type="ECO:0000256" key="5">
    <source>
        <dbReference type="ARBA" id="ARBA00022989"/>
    </source>
</evidence>
<dbReference type="Pfam" id="PF00528">
    <property type="entry name" value="BPD_transp_1"/>
    <property type="match status" value="1"/>
</dbReference>
<dbReference type="EMBL" id="JAPNKA010000001">
    <property type="protein sequence ID" value="MCY1082933.1"/>
    <property type="molecule type" value="Genomic_DNA"/>
</dbReference>
<feature type="domain" description="ABC transmembrane type-1" evidence="8">
    <location>
        <begin position="83"/>
        <end position="292"/>
    </location>
</feature>
<dbReference type="SUPFAM" id="SSF161098">
    <property type="entry name" value="MetI-like"/>
    <property type="match status" value="1"/>
</dbReference>
<keyword evidence="2 7" id="KW-0813">Transport</keyword>
<protein>
    <submittedName>
        <fullName evidence="9">Sugar ABC transporter permease</fullName>
    </submittedName>
</protein>
<dbReference type="PANTHER" id="PTHR43005">
    <property type="entry name" value="BLR7065 PROTEIN"/>
    <property type="match status" value="1"/>
</dbReference>
<dbReference type="CDD" id="cd06261">
    <property type="entry name" value="TM_PBP2"/>
    <property type="match status" value="1"/>
</dbReference>
<accession>A0ABT4AML0</accession>